<dbReference type="EMBL" id="FQVT01000022">
    <property type="protein sequence ID" value="SHG69033.1"/>
    <property type="molecule type" value="Genomic_DNA"/>
</dbReference>
<reference evidence="2" key="1">
    <citation type="submission" date="2016-11" db="EMBL/GenBank/DDBJ databases">
        <authorList>
            <person name="Varghese N."/>
            <person name="Submissions S."/>
        </authorList>
    </citation>
    <scope>NUCLEOTIDE SEQUENCE [LARGE SCALE GENOMIC DNA]</scope>
    <source>
        <strain evidence="2">DSM 24579</strain>
    </source>
</reference>
<dbReference type="Proteomes" id="UP000183945">
    <property type="component" value="Unassembled WGS sequence"/>
</dbReference>
<dbReference type="STRING" id="1073325.SAMN05444483_12230"/>
<gene>
    <name evidence="1" type="ORF">SAMN05444483_12230</name>
</gene>
<organism evidence="1 2">
    <name type="scientific">Salegentibacter echinorum</name>
    <dbReference type="NCBI Taxonomy" id="1073325"/>
    <lineage>
        <taxon>Bacteria</taxon>
        <taxon>Pseudomonadati</taxon>
        <taxon>Bacteroidota</taxon>
        <taxon>Flavobacteriia</taxon>
        <taxon>Flavobacteriales</taxon>
        <taxon>Flavobacteriaceae</taxon>
        <taxon>Salegentibacter</taxon>
    </lineage>
</organism>
<sequence length="155" mass="18087">MYSRITVLSHYQINTRLPLRYAHRNDDRCNFGRLSPSYELCDDVIAKLLFWQLKQSPFEISNQRIPNHRISVLSLQHITNIDIRLPLRYAPRNDGWLVWVGYRQALGHYTCDSLESNKGFKFGLPTPDSRINDSRITALSHQLSKIQVYKALGSR</sequence>
<evidence type="ECO:0000313" key="2">
    <source>
        <dbReference type="Proteomes" id="UP000183945"/>
    </source>
</evidence>
<accession>A0A1M5LXC4</accession>
<dbReference type="AlphaFoldDB" id="A0A1M5LXC4"/>
<proteinExistence type="predicted"/>
<keyword evidence="2" id="KW-1185">Reference proteome</keyword>
<name>A0A1M5LXC4_SALEC</name>
<protein>
    <submittedName>
        <fullName evidence="1">Uncharacterized protein</fullName>
    </submittedName>
</protein>
<evidence type="ECO:0000313" key="1">
    <source>
        <dbReference type="EMBL" id="SHG69033.1"/>
    </source>
</evidence>